<sequence>MSAAYIVDAVRTPRGRGRPDGGLHTLSPIDLGAAVLKAIVERTNIDPAIADDCVLGCAETVNDQGSNIARSSWLYAGLPDEVPGMVVSRFCGSGLDAVNTAAAKVMSGQADVVVAGGVEMLSLVPMLGTGGPTGSDAWFNTASWLTPQGVAADLIATVNGFSRKEVDAFAVKSQDKAAAAQAEGRHANAIVPVHDFNGELALAKDEHPRPGTTVETLAGLRPAFADMGLKGGFDSLLKRRYPDLIGIDHVHHAGNSSGIVDGASALLIVSEEALKRHDLTPKARISGFAQVGVDPSIMLIGPDAACRKCLGRAALDYDDIDLFEINEAFAAVVLDFMKRSDVNEERINVSGGAIAYGHPIGATGAMLTGTLVDDMARTGARRGVVSMCVGVGMAVATLLETVQ</sequence>
<dbReference type="NCBIfam" id="TIGR01930">
    <property type="entry name" value="AcCoA-C-Actrans"/>
    <property type="match status" value="1"/>
</dbReference>
<dbReference type="Proteomes" id="UP001196509">
    <property type="component" value="Unassembled WGS sequence"/>
</dbReference>
<proteinExistence type="inferred from homology"/>
<name>A0AAE2ZMD3_9HYPH</name>
<evidence type="ECO:0000259" key="7">
    <source>
        <dbReference type="Pfam" id="PF02803"/>
    </source>
</evidence>
<dbReference type="PANTHER" id="PTHR43365">
    <property type="entry name" value="BLR7806 PROTEIN"/>
    <property type="match status" value="1"/>
</dbReference>
<comment type="similarity">
    <text evidence="1 5">Belongs to the thiolase-like superfamily. Thiolase family.</text>
</comment>
<dbReference type="SUPFAM" id="SSF53901">
    <property type="entry name" value="Thiolase-like"/>
    <property type="match status" value="2"/>
</dbReference>
<dbReference type="PANTHER" id="PTHR43365:SF1">
    <property type="entry name" value="ACETYL-COA C-ACYLTRANSFERASE"/>
    <property type="match status" value="1"/>
</dbReference>
<feature type="active site" description="Acyl-thioester intermediate" evidence="4">
    <location>
        <position position="91"/>
    </location>
</feature>
<evidence type="ECO:0000259" key="6">
    <source>
        <dbReference type="Pfam" id="PF00108"/>
    </source>
</evidence>
<keyword evidence="2 5" id="KW-0808">Transferase</keyword>
<feature type="domain" description="Thiolase C-terminal" evidence="7">
    <location>
        <begin position="279"/>
        <end position="400"/>
    </location>
</feature>
<gene>
    <name evidence="8" type="ORF">K1W69_09060</name>
</gene>
<dbReference type="Pfam" id="PF00108">
    <property type="entry name" value="Thiolase_N"/>
    <property type="match status" value="1"/>
</dbReference>
<feature type="domain" description="Thiolase N-terminal" evidence="6">
    <location>
        <begin position="5"/>
        <end position="228"/>
    </location>
</feature>
<comment type="caution">
    <text evidence="8">The sequence shown here is derived from an EMBL/GenBank/DDBJ whole genome shotgun (WGS) entry which is preliminary data.</text>
</comment>
<keyword evidence="3 5" id="KW-0012">Acyltransferase</keyword>
<evidence type="ECO:0000256" key="5">
    <source>
        <dbReference type="RuleBase" id="RU003557"/>
    </source>
</evidence>
<dbReference type="EC" id="2.3.1.9" evidence="8"/>
<evidence type="ECO:0000313" key="8">
    <source>
        <dbReference type="EMBL" id="MBW8637335.1"/>
    </source>
</evidence>
<dbReference type="EMBL" id="JAICBX010000002">
    <property type="protein sequence ID" value="MBW8637335.1"/>
    <property type="molecule type" value="Genomic_DNA"/>
</dbReference>
<dbReference type="InterPro" id="IPR016039">
    <property type="entry name" value="Thiolase-like"/>
</dbReference>
<dbReference type="Gene3D" id="3.40.47.10">
    <property type="match status" value="2"/>
</dbReference>
<dbReference type="InterPro" id="IPR020616">
    <property type="entry name" value="Thiolase_N"/>
</dbReference>
<accession>A0AAE2ZMD3</accession>
<dbReference type="Pfam" id="PF02803">
    <property type="entry name" value="Thiolase_C"/>
    <property type="match status" value="1"/>
</dbReference>
<dbReference type="GO" id="GO:0003985">
    <property type="term" value="F:acetyl-CoA C-acetyltransferase activity"/>
    <property type="evidence" value="ECO:0007669"/>
    <property type="project" value="UniProtKB-EC"/>
</dbReference>
<dbReference type="InterPro" id="IPR020615">
    <property type="entry name" value="Thiolase_acyl_enz_int_AS"/>
</dbReference>
<dbReference type="InterPro" id="IPR020610">
    <property type="entry name" value="Thiolase_AS"/>
</dbReference>
<evidence type="ECO:0000256" key="3">
    <source>
        <dbReference type="ARBA" id="ARBA00023315"/>
    </source>
</evidence>
<evidence type="ECO:0000256" key="1">
    <source>
        <dbReference type="ARBA" id="ARBA00010982"/>
    </source>
</evidence>
<dbReference type="AlphaFoldDB" id="A0AAE2ZMD3"/>
<dbReference type="NCBIfam" id="NF006090">
    <property type="entry name" value="PRK08242.1"/>
    <property type="match status" value="1"/>
</dbReference>
<evidence type="ECO:0000256" key="2">
    <source>
        <dbReference type="ARBA" id="ARBA00022679"/>
    </source>
</evidence>
<dbReference type="PROSITE" id="PS00099">
    <property type="entry name" value="THIOLASE_3"/>
    <property type="match status" value="1"/>
</dbReference>
<evidence type="ECO:0000313" key="9">
    <source>
        <dbReference type="Proteomes" id="UP001196509"/>
    </source>
</evidence>
<dbReference type="RefSeq" id="WP_220228046.1">
    <property type="nucleotide sequence ID" value="NZ_JAICBX010000002.1"/>
</dbReference>
<dbReference type="PIRSF" id="PIRSF000429">
    <property type="entry name" value="Ac-CoA_Ac_transf"/>
    <property type="match status" value="1"/>
</dbReference>
<dbReference type="PROSITE" id="PS00098">
    <property type="entry name" value="THIOLASE_1"/>
    <property type="match status" value="1"/>
</dbReference>
<feature type="active site" description="Proton acceptor" evidence="4">
    <location>
        <position position="388"/>
    </location>
</feature>
<dbReference type="PROSITE" id="PS00737">
    <property type="entry name" value="THIOLASE_2"/>
    <property type="match status" value="1"/>
</dbReference>
<evidence type="ECO:0000256" key="4">
    <source>
        <dbReference type="PIRSR" id="PIRSR000429-1"/>
    </source>
</evidence>
<feature type="active site" description="Proton acceptor" evidence="4">
    <location>
        <position position="358"/>
    </location>
</feature>
<protein>
    <submittedName>
        <fullName evidence="8">Acetyl-CoA C-acetyltransferase</fullName>
        <ecNumber evidence="8">2.3.1.9</ecNumber>
    </submittedName>
</protein>
<dbReference type="InterPro" id="IPR020617">
    <property type="entry name" value="Thiolase_C"/>
</dbReference>
<keyword evidence="9" id="KW-1185">Reference proteome</keyword>
<dbReference type="CDD" id="cd00751">
    <property type="entry name" value="thiolase"/>
    <property type="match status" value="1"/>
</dbReference>
<dbReference type="InterPro" id="IPR020613">
    <property type="entry name" value="Thiolase_CS"/>
</dbReference>
<dbReference type="InterPro" id="IPR002155">
    <property type="entry name" value="Thiolase"/>
</dbReference>
<organism evidence="8 9">
    <name type="scientific">Flavimaribacter sediminis</name>
    <dbReference type="NCBI Taxonomy" id="2865987"/>
    <lineage>
        <taxon>Bacteria</taxon>
        <taxon>Pseudomonadati</taxon>
        <taxon>Pseudomonadota</taxon>
        <taxon>Alphaproteobacteria</taxon>
        <taxon>Hyphomicrobiales</taxon>
        <taxon>Rhizobiaceae</taxon>
        <taxon>Flavimaribacter</taxon>
    </lineage>
</organism>
<reference evidence="8" key="1">
    <citation type="submission" date="2021-08" db="EMBL/GenBank/DDBJ databases">
        <title>Hoeflea bacterium WL0058 sp. nov., isolated from the sediment.</title>
        <authorList>
            <person name="Wang L."/>
            <person name="Zhang D."/>
        </authorList>
    </citation>
    <scope>NUCLEOTIDE SEQUENCE</scope>
    <source>
        <strain evidence="8">WL0058</strain>
    </source>
</reference>